<dbReference type="EMBL" id="JAWHQM010000055">
    <property type="protein sequence ID" value="KAK5635617.1"/>
    <property type="molecule type" value="Genomic_DNA"/>
</dbReference>
<dbReference type="PANTHER" id="PTHR12149:SF8">
    <property type="entry name" value="PROTEIN-RIBULOSAMINE 3-KINASE"/>
    <property type="match status" value="1"/>
</dbReference>
<dbReference type="InterPro" id="IPR011009">
    <property type="entry name" value="Kinase-like_dom_sf"/>
</dbReference>
<comment type="catalytic activity">
    <reaction evidence="2">
        <text>N(6)-D-ribulosyl-L-lysyl-[protein] + ATP = N(6)-(3-O-phospho-D-ribulosyl)-L-lysyl-[protein] + ADP + H(+)</text>
        <dbReference type="Rhea" id="RHEA:48432"/>
        <dbReference type="Rhea" id="RHEA-COMP:12103"/>
        <dbReference type="Rhea" id="RHEA-COMP:12104"/>
        <dbReference type="ChEBI" id="CHEBI:15378"/>
        <dbReference type="ChEBI" id="CHEBI:30616"/>
        <dbReference type="ChEBI" id="CHEBI:90418"/>
        <dbReference type="ChEBI" id="CHEBI:90420"/>
        <dbReference type="ChEBI" id="CHEBI:456216"/>
        <dbReference type="EC" id="2.7.1.172"/>
    </reaction>
    <physiologicalReaction direction="left-to-right" evidence="2">
        <dbReference type="Rhea" id="RHEA:48433"/>
    </physiologicalReaction>
</comment>
<proteinExistence type="predicted"/>
<dbReference type="Gene3D" id="3.90.1200.10">
    <property type="match status" value="1"/>
</dbReference>
<dbReference type="SUPFAM" id="SSF56112">
    <property type="entry name" value="Protein kinase-like (PK-like)"/>
    <property type="match status" value="1"/>
</dbReference>
<dbReference type="AlphaFoldDB" id="A0AAN7ZA07"/>
<dbReference type="GO" id="GO:0102193">
    <property type="term" value="F:protein-ribulosamine 3-kinase activity"/>
    <property type="evidence" value="ECO:0007669"/>
    <property type="project" value="UniProtKB-EC"/>
</dbReference>
<sequence>MSCVEGLEFGGGNIQVDPSVMKGKIFVLPTAGQLPQGCRVISTEAHGVSFWARTGRIDVSLIDETEQSFFIKVLSLERGKQMVRGEFESMMALNSVLPEFGTYATVPDTHFFVCEFREMTNDMPEPHKFAALLSTVHQRSVSPTGKFGFHITTYAGNLPLFVSWEESWEAFFAKSMRQALDLEVERKGPSEELDILSQALFDKVIPRLLRPLESEGRTVKPSLVHGDLWYANAGIDVSTDQPLVFDACCFFAHNEYEFGQWRPACNRFGAEYIAAYNSFVQISAPEKDFEGRDLTRMYRHYSLMTRHFVHSRVESTTGTERSTDILAGFSTS</sequence>
<evidence type="ECO:0000313" key="4">
    <source>
        <dbReference type="Proteomes" id="UP001305414"/>
    </source>
</evidence>
<evidence type="ECO:0000256" key="2">
    <source>
        <dbReference type="ARBA" id="ARBA00048655"/>
    </source>
</evidence>
<dbReference type="Pfam" id="PF03881">
    <property type="entry name" value="Fructosamin_kin"/>
    <property type="match status" value="1"/>
</dbReference>
<comment type="caution">
    <text evidence="3">The sequence shown here is derived from an EMBL/GenBank/DDBJ whole genome shotgun (WGS) entry which is preliminary data.</text>
</comment>
<protein>
    <recommendedName>
        <fullName evidence="1">protein-ribulosamine 3-kinase</fullName>
        <ecNumber evidence="1">2.7.1.172</ecNumber>
    </recommendedName>
</protein>
<reference evidence="3 4" key="1">
    <citation type="submission" date="2023-10" db="EMBL/GenBank/DDBJ databases">
        <title>Draft genome sequence of Xylaria bambusicola isolate GMP-LS, the root and basal stem rot pathogen of sugarcane in Indonesia.</title>
        <authorList>
            <person name="Selvaraj P."/>
            <person name="Muralishankar V."/>
            <person name="Muruganantham S."/>
            <person name="Sp S."/>
            <person name="Haryani S."/>
            <person name="Lau K.J.X."/>
            <person name="Naqvi N.I."/>
        </authorList>
    </citation>
    <scope>NUCLEOTIDE SEQUENCE [LARGE SCALE GENOMIC DNA]</scope>
    <source>
        <strain evidence="3">GMP-LS</strain>
    </source>
</reference>
<name>A0AAN7ZA07_9PEZI</name>
<accession>A0AAN7ZA07</accession>
<gene>
    <name evidence="3" type="ORF">RRF57_011329</name>
</gene>
<dbReference type="InterPro" id="IPR016477">
    <property type="entry name" value="Fructo-/Ketosamine-3-kinase"/>
</dbReference>
<dbReference type="PANTHER" id="PTHR12149">
    <property type="entry name" value="FRUCTOSAMINE 3 KINASE-RELATED PROTEIN"/>
    <property type="match status" value="1"/>
</dbReference>
<dbReference type="Proteomes" id="UP001305414">
    <property type="component" value="Unassembled WGS sequence"/>
</dbReference>
<evidence type="ECO:0000313" key="3">
    <source>
        <dbReference type="EMBL" id="KAK5635617.1"/>
    </source>
</evidence>
<dbReference type="EC" id="2.7.1.172" evidence="1"/>
<evidence type="ECO:0000256" key="1">
    <source>
        <dbReference type="ARBA" id="ARBA00011961"/>
    </source>
</evidence>
<organism evidence="3 4">
    <name type="scientific">Xylaria bambusicola</name>
    <dbReference type="NCBI Taxonomy" id="326684"/>
    <lineage>
        <taxon>Eukaryota</taxon>
        <taxon>Fungi</taxon>
        <taxon>Dikarya</taxon>
        <taxon>Ascomycota</taxon>
        <taxon>Pezizomycotina</taxon>
        <taxon>Sordariomycetes</taxon>
        <taxon>Xylariomycetidae</taxon>
        <taxon>Xylariales</taxon>
        <taxon>Xylariaceae</taxon>
        <taxon>Xylaria</taxon>
    </lineage>
</organism>
<keyword evidence="4" id="KW-1185">Reference proteome</keyword>